<evidence type="ECO:0000313" key="6">
    <source>
        <dbReference type="Proteomes" id="UP001597601"/>
    </source>
</evidence>
<keyword evidence="2" id="KW-0479">Metal-binding</keyword>
<dbReference type="Pfam" id="PF00682">
    <property type="entry name" value="HMGL-like"/>
    <property type="match status" value="1"/>
</dbReference>
<keyword evidence="3 5" id="KW-0456">Lyase</keyword>
<dbReference type="CDD" id="cd07938">
    <property type="entry name" value="DRE_TIM_HMGL"/>
    <property type="match status" value="1"/>
</dbReference>
<comment type="similarity">
    <text evidence="1">Belongs to the HMG-CoA lyase family.</text>
</comment>
<reference evidence="6" key="1">
    <citation type="journal article" date="2019" name="Int. J. Syst. Evol. Microbiol.">
        <title>The Global Catalogue of Microorganisms (GCM) 10K type strain sequencing project: providing services to taxonomists for standard genome sequencing and annotation.</title>
        <authorList>
            <consortium name="The Broad Institute Genomics Platform"/>
            <consortium name="The Broad Institute Genome Sequencing Center for Infectious Disease"/>
            <person name="Wu L."/>
            <person name="Ma J."/>
        </authorList>
    </citation>
    <scope>NUCLEOTIDE SEQUENCE [LARGE SCALE GENOMIC DNA]</scope>
    <source>
        <strain evidence="6">KCTC 52232</strain>
    </source>
</reference>
<feature type="domain" description="Pyruvate carboxyltransferase" evidence="4">
    <location>
        <begin position="5"/>
        <end position="275"/>
    </location>
</feature>
<dbReference type="InterPro" id="IPR013785">
    <property type="entry name" value="Aldolase_TIM"/>
</dbReference>
<organism evidence="5 6">
    <name type="scientific">Mucilaginibacter antarcticus</name>
    <dbReference type="NCBI Taxonomy" id="1855725"/>
    <lineage>
        <taxon>Bacteria</taxon>
        <taxon>Pseudomonadati</taxon>
        <taxon>Bacteroidota</taxon>
        <taxon>Sphingobacteriia</taxon>
        <taxon>Sphingobacteriales</taxon>
        <taxon>Sphingobacteriaceae</taxon>
        <taxon>Mucilaginibacter</taxon>
    </lineage>
</organism>
<dbReference type="Proteomes" id="UP001597601">
    <property type="component" value="Unassembled WGS sequence"/>
</dbReference>
<dbReference type="InterPro" id="IPR043594">
    <property type="entry name" value="HMGL"/>
</dbReference>
<keyword evidence="6" id="KW-1185">Reference proteome</keyword>
<dbReference type="SUPFAM" id="SSF51569">
    <property type="entry name" value="Aldolase"/>
    <property type="match status" value="1"/>
</dbReference>
<dbReference type="GO" id="GO:0016829">
    <property type="term" value="F:lyase activity"/>
    <property type="evidence" value="ECO:0007669"/>
    <property type="project" value="UniProtKB-KW"/>
</dbReference>
<dbReference type="PANTHER" id="PTHR42738:SF7">
    <property type="entry name" value="HYDROXYMETHYLGLUTARYL-COA LYASE"/>
    <property type="match status" value="1"/>
</dbReference>
<evidence type="ECO:0000256" key="1">
    <source>
        <dbReference type="ARBA" id="ARBA00009405"/>
    </source>
</evidence>
<dbReference type="InterPro" id="IPR000891">
    <property type="entry name" value="PYR_CT"/>
</dbReference>
<evidence type="ECO:0000313" key="5">
    <source>
        <dbReference type="EMBL" id="MFD2864424.1"/>
    </source>
</evidence>
<evidence type="ECO:0000256" key="2">
    <source>
        <dbReference type="ARBA" id="ARBA00022723"/>
    </source>
</evidence>
<dbReference type="EMBL" id="JBHUON010000006">
    <property type="protein sequence ID" value="MFD2864424.1"/>
    <property type="molecule type" value="Genomic_DNA"/>
</dbReference>
<evidence type="ECO:0000259" key="4">
    <source>
        <dbReference type="PROSITE" id="PS50991"/>
    </source>
</evidence>
<dbReference type="PANTHER" id="PTHR42738">
    <property type="entry name" value="HYDROXYMETHYLGLUTARYL-COA LYASE"/>
    <property type="match status" value="1"/>
</dbReference>
<name>A0ABW5XN38_9SPHI</name>
<dbReference type="Gene3D" id="3.20.20.70">
    <property type="entry name" value="Aldolase class I"/>
    <property type="match status" value="1"/>
</dbReference>
<sequence length="287" mass="31569">MADQQIKLTECPRDAMQGLSHFVPTDIKAEYINLLLQVGFDTIDFGSFVSPKAIPQLRDTAEVLSKLDLSNTQSKLLAIVANLRGAEEACRHEAITYLGYPFSISEGFQMRNTNTTIADAFDTVKKVKALCTANNKDLLVYLSMGFGNPYGDEWSIEIIERWTEKLVDEGIGIVALSDTIGIATPDQISSIYPPLTKRFPKTEFGLHLHSTPETALVKIEAAYQSGCRRFDSALKGYGGCPMANDDLTGNIATENLIDCLKPQNALHGLNLDRLKEALAFADRVFTA</sequence>
<dbReference type="RefSeq" id="WP_377124939.1">
    <property type="nucleotide sequence ID" value="NZ_JBHUON010000006.1"/>
</dbReference>
<dbReference type="PROSITE" id="PS50991">
    <property type="entry name" value="PYR_CT"/>
    <property type="match status" value="1"/>
</dbReference>
<proteinExistence type="inferred from homology"/>
<comment type="caution">
    <text evidence="5">The sequence shown here is derived from an EMBL/GenBank/DDBJ whole genome shotgun (WGS) entry which is preliminary data.</text>
</comment>
<accession>A0ABW5XN38</accession>
<gene>
    <name evidence="5" type="ORF">ACFSYC_06955</name>
</gene>
<evidence type="ECO:0000256" key="3">
    <source>
        <dbReference type="ARBA" id="ARBA00023239"/>
    </source>
</evidence>
<protein>
    <submittedName>
        <fullName evidence="5">Hydroxymethylglutaryl-CoA lyase</fullName>
    </submittedName>
</protein>